<evidence type="ECO:0000313" key="4">
    <source>
        <dbReference type="Proteomes" id="UP000253426"/>
    </source>
</evidence>
<feature type="chain" id="PRO_5016703616" description="Neutral/alkaline non-lysosomal ceramidase N-terminal domain-containing protein" evidence="1">
    <location>
        <begin position="20"/>
        <end position="508"/>
    </location>
</feature>
<dbReference type="Pfam" id="PF04734">
    <property type="entry name" value="Ceramidase_alk"/>
    <property type="match status" value="1"/>
</dbReference>
<evidence type="ECO:0000256" key="1">
    <source>
        <dbReference type="SAM" id="SignalP"/>
    </source>
</evidence>
<gene>
    <name evidence="3" type="ORF">DES53_107209</name>
</gene>
<reference evidence="3 4" key="1">
    <citation type="submission" date="2018-06" db="EMBL/GenBank/DDBJ databases">
        <title>Genomic Encyclopedia of Type Strains, Phase IV (KMG-IV): sequencing the most valuable type-strain genomes for metagenomic binning, comparative biology and taxonomic classification.</title>
        <authorList>
            <person name="Goeker M."/>
        </authorList>
    </citation>
    <scope>NUCLEOTIDE SEQUENCE [LARGE SCALE GENOMIC DNA]</scope>
    <source>
        <strain evidence="3 4">DSM 25532</strain>
    </source>
</reference>
<feature type="signal peptide" evidence="1">
    <location>
        <begin position="1"/>
        <end position="19"/>
    </location>
</feature>
<evidence type="ECO:0000313" key="3">
    <source>
        <dbReference type="EMBL" id="RBP41377.1"/>
    </source>
</evidence>
<feature type="domain" description="Neutral/alkaline non-lysosomal ceramidase N-terminal" evidence="2">
    <location>
        <begin position="34"/>
        <end position="249"/>
    </location>
</feature>
<keyword evidence="1" id="KW-0732">Signal</keyword>
<dbReference type="Proteomes" id="UP000253426">
    <property type="component" value="Unassembled WGS sequence"/>
</dbReference>
<dbReference type="AlphaFoldDB" id="A0A366HFS3"/>
<dbReference type="InterPro" id="IPR031329">
    <property type="entry name" value="NEUT/ALK_ceramidase_N"/>
</dbReference>
<dbReference type="EMBL" id="QNRR01000007">
    <property type="protein sequence ID" value="RBP41377.1"/>
    <property type="molecule type" value="Genomic_DNA"/>
</dbReference>
<evidence type="ECO:0000259" key="2">
    <source>
        <dbReference type="Pfam" id="PF04734"/>
    </source>
</evidence>
<organism evidence="3 4">
    <name type="scientific">Roseimicrobium gellanilyticum</name>
    <dbReference type="NCBI Taxonomy" id="748857"/>
    <lineage>
        <taxon>Bacteria</taxon>
        <taxon>Pseudomonadati</taxon>
        <taxon>Verrucomicrobiota</taxon>
        <taxon>Verrucomicrobiia</taxon>
        <taxon>Verrucomicrobiales</taxon>
        <taxon>Verrucomicrobiaceae</taxon>
        <taxon>Roseimicrobium</taxon>
    </lineage>
</organism>
<proteinExistence type="predicted"/>
<name>A0A366HFS3_9BACT</name>
<keyword evidence="4" id="KW-1185">Reference proteome</keyword>
<protein>
    <recommendedName>
        <fullName evidence="2">Neutral/alkaline non-lysosomal ceramidase N-terminal domain-containing protein</fullName>
    </recommendedName>
</protein>
<sequence>MSILRCLVFATLCASALHAAPPAAPAPTSKVKAGFAERDITPAIGMEQPGGYGKSYHRTFHDPCKVRAAVFDDGKKRVALVGTDTLIIPRKVVLDAREQIAKQCGITPDCVMVGASHSHSSGPVGMIQPGELDHATPFVQKLGYEESSMADAGFLLTVTKAIVDAVVWADKTKQPASLGFGRGHEDKVSFNRRMKMKNGLAYSHPGPGNPDIVDYAGPIDPEVGVIAAWDINTGAMLGCVVNFACHATTSPGGISANWIQYLEQTIQGAFQTRTPVVFLQGACGDITQVDNMSQYQRPGPEEWSRLVGGRVGAEAVKVILSMPKTTEATLDAKQKVFPIKRRIPSAERVKKSMEIVTQPKPAGDTTDWMFAKEIVMLDALVKKEPTCEVEVQAIQVGPVVCVSNPAEYFVANGLRIKKDSGFPMTFPTELANGCTGYVPTEEAFGPNGGGYETRLTYYSNLEVTAGTQMADAGIELSKQLKPDPMPEPPKIGRFGRAWTYGAVPPEVE</sequence>
<comment type="caution">
    <text evidence="3">The sequence shown here is derived from an EMBL/GenBank/DDBJ whole genome shotgun (WGS) entry which is preliminary data.</text>
</comment>
<accession>A0A366HFS3</accession>
<dbReference type="RefSeq" id="WP_211325620.1">
    <property type="nucleotide sequence ID" value="NZ_QNRR01000007.1"/>
</dbReference>